<feature type="domain" description="Peptidase C14 caspase" evidence="1">
    <location>
        <begin position="35"/>
        <end position="191"/>
    </location>
</feature>
<dbReference type="InterPro" id="IPR011600">
    <property type="entry name" value="Pept_C14_caspase"/>
</dbReference>
<dbReference type="InterPro" id="IPR029030">
    <property type="entry name" value="Caspase-like_dom_sf"/>
</dbReference>
<dbReference type="GO" id="GO:0004197">
    <property type="term" value="F:cysteine-type endopeptidase activity"/>
    <property type="evidence" value="ECO:0007669"/>
    <property type="project" value="InterPro"/>
</dbReference>
<keyword evidence="3" id="KW-1185">Reference proteome</keyword>
<dbReference type="RefSeq" id="WP_050430762.1">
    <property type="nucleotide sequence ID" value="NZ_CP012159.1"/>
</dbReference>
<dbReference type="EMBL" id="CP012159">
    <property type="protein sequence ID" value="AKT38552.1"/>
    <property type="molecule type" value="Genomic_DNA"/>
</dbReference>
<evidence type="ECO:0000313" key="3">
    <source>
        <dbReference type="Proteomes" id="UP000067626"/>
    </source>
</evidence>
<dbReference type="KEGG" id="ccro:CMC5_026990"/>
<dbReference type="Proteomes" id="UP000067626">
    <property type="component" value="Chromosome"/>
</dbReference>
<dbReference type="SUPFAM" id="SSF52129">
    <property type="entry name" value="Caspase-like"/>
    <property type="match status" value="1"/>
</dbReference>
<dbReference type="AlphaFoldDB" id="A0A0K1ECY1"/>
<name>A0A0K1ECY1_CHOCO</name>
<protein>
    <recommendedName>
        <fullName evidence="1">Peptidase C14 caspase domain-containing protein</fullName>
    </recommendedName>
</protein>
<sequence>MNTLRSFILSLALVTTFLITLLCAGPRHAAAAEPRRAAVIVGANGAAPGRKPLRFAHDDARAVARVLTQLGGFHAGDVQILTDPEPRGVLDALDRELQRAATRPAEPLLLFFYYSGHADAHALYPNGKPLLLTELRARLDSKTAQVRIGLIDACRGGGWTGTKGLTETEPFEIDLPGLVTNEGSALVASSSGLEDAHESELLRGSFFTHHWNAGLRGAADRNGDGRVTLAEAFDYAKVLTIRDTAVHTSVPQHPSFKFNLSGRQDLPLSTLSHSKTVVELEQRQGPLEVIHLDSGLTVLEVQPGEKALKLAVPPGRYLVRRREEGKAWVREIRVTPGAITRVSEDHLELAVAPLLASKNAEPRPVTRSTLPGRTWEIQAAFGVNHSSFDRPGFSSSTGTDSTFVLPLQGAWGITDRLQWILPTAAFAYRVGDHGGFEWIPWGGLLSWSLFHTDHTVFAGRLGLGSDFRFWLTPRSSLDLGLGVSSRFITSDRVVMCTEGECPPLGSDAASSFGVVRNRMALGYSTTIADVVTLGIAAGVSHNLLVGGDTPQGAAEHDVELSVGSVLMRGLRPQPLVRVHLGDVFSIDGYASAGYRFGTSSRTESYMLGATWTW</sequence>
<dbReference type="Pfam" id="PF00656">
    <property type="entry name" value="Peptidase_C14"/>
    <property type="match status" value="1"/>
</dbReference>
<evidence type="ECO:0000313" key="2">
    <source>
        <dbReference type="EMBL" id="AKT38552.1"/>
    </source>
</evidence>
<proteinExistence type="predicted"/>
<accession>A0A0K1ECY1</accession>
<dbReference type="Gene3D" id="3.40.50.1460">
    <property type="match status" value="1"/>
</dbReference>
<evidence type="ECO:0000259" key="1">
    <source>
        <dbReference type="Pfam" id="PF00656"/>
    </source>
</evidence>
<gene>
    <name evidence="2" type="ORF">CMC5_026990</name>
</gene>
<organism evidence="2 3">
    <name type="scientific">Chondromyces crocatus</name>
    <dbReference type="NCBI Taxonomy" id="52"/>
    <lineage>
        <taxon>Bacteria</taxon>
        <taxon>Pseudomonadati</taxon>
        <taxon>Myxococcota</taxon>
        <taxon>Polyangia</taxon>
        <taxon>Polyangiales</taxon>
        <taxon>Polyangiaceae</taxon>
        <taxon>Chondromyces</taxon>
    </lineage>
</organism>
<dbReference type="STRING" id="52.CMC5_026990"/>
<reference evidence="2 3" key="1">
    <citation type="submission" date="2015-07" db="EMBL/GenBank/DDBJ databases">
        <title>Genome analysis of myxobacterium Chondromyces crocatus Cm c5 reveals a high potential for natural compound synthesis and the genetic basis for the loss of fruiting body formation.</title>
        <authorList>
            <person name="Zaburannyi N."/>
            <person name="Bunk B."/>
            <person name="Maier J."/>
            <person name="Overmann J."/>
            <person name="Mueller R."/>
        </authorList>
    </citation>
    <scope>NUCLEOTIDE SEQUENCE [LARGE SCALE GENOMIC DNA]</scope>
    <source>
        <strain evidence="2 3">Cm c5</strain>
    </source>
</reference>
<dbReference type="GO" id="GO:0006508">
    <property type="term" value="P:proteolysis"/>
    <property type="evidence" value="ECO:0007669"/>
    <property type="project" value="InterPro"/>
</dbReference>